<organism evidence="1 2">
    <name type="scientific">Psylliodes chrysocephalus</name>
    <dbReference type="NCBI Taxonomy" id="3402493"/>
    <lineage>
        <taxon>Eukaryota</taxon>
        <taxon>Metazoa</taxon>
        <taxon>Ecdysozoa</taxon>
        <taxon>Arthropoda</taxon>
        <taxon>Hexapoda</taxon>
        <taxon>Insecta</taxon>
        <taxon>Pterygota</taxon>
        <taxon>Neoptera</taxon>
        <taxon>Endopterygota</taxon>
        <taxon>Coleoptera</taxon>
        <taxon>Polyphaga</taxon>
        <taxon>Cucujiformia</taxon>
        <taxon>Chrysomeloidea</taxon>
        <taxon>Chrysomelidae</taxon>
        <taxon>Galerucinae</taxon>
        <taxon>Alticini</taxon>
        <taxon>Psylliodes</taxon>
    </lineage>
</organism>
<accession>A0A9P0GK90</accession>
<evidence type="ECO:0000313" key="2">
    <source>
        <dbReference type="Proteomes" id="UP001153636"/>
    </source>
</evidence>
<name>A0A9P0GK90_9CUCU</name>
<evidence type="ECO:0000313" key="1">
    <source>
        <dbReference type="EMBL" id="CAH1112791.1"/>
    </source>
</evidence>
<gene>
    <name evidence="1" type="ORF">PSYICH_LOCUS12182</name>
</gene>
<protein>
    <submittedName>
        <fullName evidence="1">Uncharacterized protein</fullName>
    </submittedName>
</protein>
<dbReference type="Proteomes" id="UP001153636">
    <property type="component" value="Chromosome 6"/>
</dbReference>
<reference evidence="1" key="1">
    <citation type="submission" date="2022-01" db="EMBL/GenBank/DDBJ databases">
        <authorList>
            <person name="King R."/>
        </authorList>
    </citation>
    <scope>NUCLEOTIDE SEQUENCE</scope>
</reference>
<dbReference type="OrthoDB" id="6770647at2759"/>
<keyword evidence="2" id="KW-1185">Reference proteome</keyword>
<proteinExistence type="predicted"/>
<dbReference type="EMBL" id="OV651818">
    <property type="protein sequence ID" value="CAH1112791.1"/>
    <property type="molecule type" value="Genomic_DNA"/>
</dbReference>
<sequence>MGKIILYRQNLSRKEYSQFPHLSKLPKMLQDDVILSYVTHLNTLRKHFTTRFEDLLNLQILPWIINPYNITAIEEGNVIMQEELFHQPKRGACDFRFTHFREYDF</sequence>
<dbReference type="AlphaFoldDB" id="A0A9P0GK90"/>